<evidence type="ECO:0000313" key="3">
    <source>
        <dbReference type="Proteomes" id="UP000078272"/>
    </source>
</evidence>
<gene>
    <name evidence="2" type="ORF">NS226_13635</name>
</gene>
<dbReference type="AlphaFoldDB" id="A0A175R7T9"/>
<feature type="region of interest" description="Disordered" evidence="1">
    <location>
        <begin position="20"/>
        <end position="82"/>
    </location>
</feature>
<comment type="caution">
    <text evidence="2">The sequence shown here is derived from an EMBL/GenBank/DDBJ whole genome shotgun (WGS) entry which is preliminary data.</text>
</comment>
<accession>A0A175R7T9</accession>
<evidence type="ECO:0000256" key="1">
    <source>
        <dbReference type="SAM" id="MobiDB-lite"/>
    </source>
</evidence>
<dbReference type="EMBL" id="LDPZ01000025">
    <property type="protein sequence ID" value="KTQ95034.1"/>
    <property type="molecule type" value="Genomic_DNA"/>
</dbReference>
<proteinExistence type="predicted"/>
<name>A0A175R7T9_9HYPH</name>
<organism evidence="2 3">
    <name type="scientific">Aureimonas ureilytica</name>
    <dbReference type="NCBI Taxonomy" id="401562"/>
    <lineage>
        <taxon>Bacteria</taxon>
        <taxon>Pseudomonadati</taxon>
        <taxon>Pseudomonadota</taxon>
        <taxon>Alphaproteobacteria</taxon>
        <taxon>Hyphomicrobiales</taxon>
        <taxon>Aurantimonadaceae</taxon>
        <taxon>Aureimonas</taxon>
    </lineage>
</organism>
<feature type="compositionally biased region" description="Basic and acidic residues" evidence="1">
    <location>
        <begin position="20"/>
        <end position="36"/>
    </location>
</feature>
<protein>
    <submittedName>
        <fullName evidence="2">Uncharacterized protein</fullName>
    </submittedName>
</protein>
<dbReference type="Proteomes" id="UP000078272">
    <property type="component" value="Unassembled WGS sequence"/>
</dbReference>
<dbReference type="PATRIC" id="fig|401562.3.peg.2310"/>
<evidence type="ECO:0000313" key="2">
    <source>
        <dbReference type="EMBL" id="KTQ95034.1"/>
    </source>
</evidence>
<reference evidence="2 3" key="1">
    <citation type="journal article" date="2016" name="Front. Microbiol.">
        <title>Genomic Resource of Rice Seed Associated Bacteria.</title>
        <authorList>
            <person name="Midha S."/>
            <person name="Bansal K."/>
            <person name="Sharma S."/>
            <person name="Kumar N."/>
            <person name="Patil P.P."/>
            <person name="Chaudhry V."/>
            <person name="Patil P.B."/>
        </authorList>
    </citation>
    <scope>NUCLEOTIDE SEQUENCE [LARGE SCALE GENOMIC DNA]</scope>
    <source>
        <strain evidence="2 3">NS226</strain>
    </source>
</reference>
<sequence length="82" mass="9482">MAKVEVEIINARSKLNRMDVREAQAREKAAELEKSKNLPTPAPDQDKTPNHAQAPIHPEDKPRRLTPWRGWDMPYEPEIDDI</sequence>